<accession>D9WVL2</accession>
<dbReference type="Proteomes" id="UP000003963">
    <property type="component" value="Unassembled WGS sequence"/>
</dbReference>
<gene>
    <name evidence="3" type="ORF">SSOG_02101</name>
</gene>
<evidence type="ECO:0000256" key="2">
    <source>
        <dbReference type="SAM" id="MobiDB-lite"/>
    </source>
</evidence>
<dbReference type="PANTHER" id="PTHR18964">
    <property type="entry name" value="ROK (REPRESSOR, ORF, KINASE) FAMILY"/>
    <property type="match status" value="1"/>
</dbReference>
<reference evidence="3 4" key="1">
    <citation type="submission" date="2009-02" db="EMBL/GenBank/DDBJ databases">
        <title>Annotation of Streptomyces hygroscopicus strain ATCC 53653.</title>
        <authorList>
            <consortium name="The Broad Institute Genome Sequencing Platform"/>
            <consortium name="Broad Institute Microbial Sequencing Center"/>
            <person name="Fischbach M."/>
            <person name="Godfrey P."/>
            <person name="Ward D."/>
            <person name="Young S."/>
            <person name="Zeng Q."/>
            <person name="Koehrsen M."/>
            <person name="Alvarado L."/>
            <person name="Berlin A.M."/>
            <person name="Bochicchio J."/>
            <person name="Borenstein D."/>
            <person name="Chapman S.B."/>
            <person name="Chen Z."/>
            <person name="Engels R."/>
            <person name="Freedman E."/>
            <person name="Gellesch M."/>
            <person name="Goldberg J."/>
            <person name="Griggs A."/>
            <person name="Gujja S."/>
            <person name="Heilman E.R."/>
            <person name="Heiman D.I."/>
            <person name="Hepburn T.A."/>
            <person name="Howarth C."/>
            <person name="Jen D."/>
            <person name="Larson L."/>
            <person name="Lewis B."/>
            <person name="Mehta T."/>
            <person name="Park D."/>
            <person name="Pearson M."/>
            <person name="Richards J."/>
            <person name="Roberts A."/>
            <person name="Saif S."/>
            <person name="Shea T.D."/>
            <person name="Shenoy N."/>
            <person name="Sisk P."/>
            <person name="Stolte C."/>
            <person name="Sykes S.N."/>
            <person name="Thomson T."/>
            <person name="Walk T."/>
            <person name="White J."/>
            <person name="Yandava C."/>
            <person name="Straight P."/>
            <person name="Clardy J."/>
            <person name="Hung D."/>
            <person name="Kolter R."/>
            <person name="Mekalanos J."/>
            <person name="Walker S."/>
            <person name="Walsh C.T."/>
            <person name="Wieland-Brown L.C."/>
            <person name="Haas B."/>
            <person name="Nusbaum C."/>
            <person name="Birren B."/>
        </authorList>
    </citation>
    <scope>NUCLEOTIDE SEQUENCE [LARGE SCALE GENOMIC DNA]</scope>
    <source>
        <strain evidence="3 4">ATCC 53653</strain>
    </source>
</reference>
<dbReference type="SUPFAM" id="SSF46785">
    <property type="entry name" value="Winged helix' DNA-binding domain"/>
    <property type="match status" value="1"/>
</dbReference>
<dbReference type="STRING" id="457427.SSOG_02101"/>
<evidence type="ECO:0000256" key="1">
    <source>
        <dbReference type="ARBA" id="ARBA00006479"/>
    </source>
</evidence>
<protein>
    <submittedName>
        <fullName evidence="3">ROK family transcriptional regulator</fullName>
    </submittedName>
</protein>
<organism evidence="3 4">
    <name type="scientific">Streptomyces himastatinicus ATCC 53653</name>
    <dbReference type="NCBI Taxonomy" id="457427"/>
    <lineage>
        <taxon>Bacteria</taxon>
        <taxon>Bacillati</taxon>
        <taxon>Actinomycetota</taxon>
        <taxon>Actinomycetes</taxon>
        <taxon>Kitasatosporales</taxon>
        <taxon>Streptomycetaceae</taxon>
        <taxon>Streptomyces</taxon>
        <taxon>Streptomyces violaceusniger group</taxon>
    </lineage>
</organism>
<dbReference type="Gene3D" id="3.30.420.40">
    <property type="match status" value="2"/>
</dbReference>
<dbReference type="Pfam" id="PF00480">
    <property type="entry name" value="ROK"/>
    <property type="match status" value="1"/>
</dbReference>
<keyword evidence="4" id="KW-1185">Reference proteome</keyword>
<dbReference type="Gene3D" id="1.10.10.10">
    <property type="entry name" value="Winged helix-like DNA-binding domain superfamily/Winged helix DNA-binding domain"/>
    <property type="match status" value="1"/>
</dbReference>
<dbReference type="CDD" id="cd23763">
    <property type="entry name" value="ASKHA_ATPase_ROK"/>
    <property type="match status" value="1"/>
</dbReference>
<evidence type="ECO:0000313" key="3">
    <source>
        <dbReference type="EMBL" id="EFL22389.1"/>
    </source>
</evidence>
<dbReference type="AlphaFoldDB" id="D9WVL2"/>
<feature type="region of interest" description="Disordered" evidence="2">
    <location>
        <begin position="1"/>
        <end position="27"/>
    </location>
</feature>
<evidence type="ECO:0000313" key="4">
    <source>
        <dbReference type="Proteomes" id="UP000003963"/>
    </source>
</evidence>
<sequence length="421" mass="42618">MGAQTTDPRPIPRLSVAGLRPQNTGGPVHSSLARLIASGLADSRADLVKATGLARSTVARHLDTMIDAGVVTEGGTVARPGRGRPALRLTLNPRSGVVAVADVGAHSARLALADLSQNLVAQEEVALDVARGPEATLDLLTERLRGMLAESAASGGADRPSAFVVGLPGPVDARAGTPVRPPIMPGWDGFPVGRTLTERFGCRTFVDNDVNLMALGEARALPEGEAPLLFIKIGTGIGGGLISASGELHRGAEGAAGDIGHLRVPGADDTVCSCGNIGCVEAVASAAAMAARLGREDPGLAGQDGPRGAADLARLVRDGHPGAVRVVREAAVTIGEVVALLVHVYNPARIVIGGAIAAASDDLLARIRGVVYRRALPLATRRLSLTGSVLGMSAGVVGGTVVGVEHVLSPEGIGDLLAHSA</sequence>
<name>D9WVL2_9ACTN</name>
<dbReference type="RefSeq" id="WP_009714210.1">
    <property type="nucleotide sequence ID" value="NZ_GG657754.1"/>
</dbReference>
<dbReference type="PANTHER" id="PTHR18964:SF173">
    <property type="entry name" value="GLUCOKINASE"/>
    <property type="match status" value="1"/>
</dbReference>
<dbReference type="InterPro" id="IPR036388">
    <property type="entry name" value="WH-like_DNA-bd_sf"/>
</dbReference>
<dbReference type="HOGENOM" id="CLU_036604_13_3_11"/>
<dbReference type="InterPro" id="IPR036390">
    <property type="entry name" value="WH_DNA-bd_sf"/>
</dbReference>
<dbReference type="SUPFAM" id="SSF53067">
    <property type="entry name" value="Actin-like ATPase domain"/>
    <property type="match status" value="1"/>
</dbReference>
<dbReference type="InterPro" id="IPR000600">
    <property type="entry name" value="ROK"/>
</dbReference>
<dbReference type="OrthoDB" id="3189808at2"/>
<proteinExistence type="inferred from homology"/>
<dbReference type="EMBL" id="GG657754">
    <property type="protein sequence ID" value="EFL22389.1"/>
    <property type="molecule type" value="Genomic_DNA"/>
</dbReference>
<comment type="similarity">
    <text evidence="1">Belongs to the ROK (NagC/XylR) family.</text>
</comment>
<dbReference type="InterPro" id="IPR043129">
    <property type="entry name" value="ATPase_NBD"/>
</dbReference>